<dbReference type="PROSITE" id="PS51918">
    <property type="entry name" value="RADICAL_SAM"/>
    <property type="match status" value="1"/>
</dbReference>
<dbReference type="SFLD" id="SFLDG01094">
    <property type="entry name" value="Uncharacterised_Radical_SAM_Su"/>
    <property type="match status" value="1"/>
</dbReference>
<dbReference type="InterPro" id="IPR012840">
    <property type="entry name" value="NrdG2"/>
</dbReference>
<keyword evidence="5" id="KW-0408">Iron</keyword>
<evidence type="ECO:0000313" key="8">
    <source>
        <dbReference type="EMBL" id="HBT49877.1"/>
    </source>
</evidence>
<dbReference type="GO" id="GO:0051539">
    <property type="term" value="F:4 iron, 4 sulfur cluster binding"/>
    <property type="evidence" value="ECO:0007669"/>
    <property type="project" value="UniProtKB-KW"/>
</dbReference>
<evidence type="ECO:0000256" key="3">
    <source>
        <dbReference type="ARBA" id="ARBA00022691"/>
    </source>
</evidence>
<evidence type="ECO:0000313" key="9">
    <source>
        <dbReference type="Proteomes" id="UP000264445"/>
    </source>
</evidence>
<feature type="domain" description="Radical SAM core" evidence="7">
    <location>
        <begin position="16"/>
        <end position="209"/>
    </location>
</feature>
<organism evidence="8 9">
    <name type="scientific">Caldanaerobacter subterraneus</name>
    <dbReference type="NCBI Taxonomy" id="911092"/>
    <lineage>
        <taxon>Bacteria</taxon>
        <taxon>Bacillati</taxon>
        <taxon>Bacillota</taxon>
        <taxon>Clostridia</taxon>
        <taxon>Thermoanaerobacterales</taxon>
        <taxon>Thermoanaerobacteraceae</taxon>
        <taxon>Caldanaerobacter</taxon>
    </lineage>
</organism>
<accession>A0A357VPP1</accession>
<keyword evidence="6" id="KW-0411">Iron-sulfur</keyword>
<dbReference type="PANTHER" id="PTHR30352:SF5">
    <property type="entry name" value="PYRUVATE FORMATE-LYASE 1-ACTIVATING ENZYME"/>
    <property type="match status" value="1"/>
</dbReference>
<dbReference type="Proteomes" id="UP000264445">
    <property type="component" value="Unassembled WGS sequence"/>
</dbReference>
<keyword evidence="3" id="KW-0949">S-adenosyl-L-methionine</keyword>
<dbReference type="CDD" id="cd01335">
    <property type="entry name" value="Radical_SAM"/>
    <property type="match status" value="1"/>
</dbReference>
<sequence length="209" mass="23376">MLPPVAGFVKLSLCDWPGHVAATVFLQGCNFRCPWCHNPELVYPKLFSTPLSDSEVERFISSLSPKMYDGVVVSGGEPTVHPSLPNLLLLIKQKGLKVRLDTNGSNPELLEYLMNESLIDEVAMDYKLPLDMYHLVGCDDPDAVRKSMSILAKRRNGYLRTTVVSGLHTEEVLSRMKEELQSIAGGRLKWILQEYRESPLVSTQSTTPD</sequence>
<dbReference type="Pfam" id="PF04055">
    <property type="entry name" value="Radical_SAM"/>
    <property type="match status" value="1"/>
</dbReference>
<evidence type="ECO:0000256" key="6">
    <source>
        <dbReference type="ARBA" id="ARBA00023014"/>
    </source>
</evidence>
<comment type="cofactor">
    <cofactor evidence="1">
        <name>[4Fe-4S] cluster</name>
        <dbReference type="ChEBI" id="CHEBI:49883"/>
    </cofactor>
</comment>
<dbReference type="InterPro" id="IPR058240">
    <property type="entry name" value="rSAM_sf"/>
</dbReference>
<dbReference type="SFLD" id="SFLDS00029">
    <property type="entry name" value="Radical_SAM"/>
    <property type="match status" value="1"/>
</dbReference>
<reference evidence="8 9" key="1">
    <citation type="journal article" date="2018" name="Nat. Biotechnol.">
        <title>A standardized bacterial taxonomy based on genome phylogeny substantially revises the tree of life.</title>
        <authorList>
            <person name="Parks D.H."/>
            <person name="Chuvochina M."/>
            <person name="Waite D.W."/>
            <person name="Rinke C."/>
            <person name="Skarshewski A."/>
            <person name="Chaumeil P.A."/>
            <person name="Hugenholtz P."/>
        </authorList>
    </citation>
    <scope>NUCLEOTIDE SEQUENCE [LARGE SCALE GENOMIC DNA]</scope>
    <source>
        <strain evidence="8">UBA12544</strain>
    </source>
</reference>
<dbReference type="InterPro" id="IPR013785">
    <property type="entry name" value="Aldolase_TIM"/>
</dbReference>
<dbReference type="AlphaFoldDB" id="A0A357VPP1"/>
<dbReference type="RefSeq" id="WP_278429324.1">
    <property type="nucleotide sequence ID" value="NZ_DOLB01000130.1"/>
</dbReference>
<dbReference type="EMBL" id="DOLB01000130">
    <property type="protein sequence ID" value="HBT49877.1"/>
    <property type="molecule type" value="Genomic_DNA"/>
</dbReference>
<evidence type="ECO:0000256" key="1">
    <source>
        <dbReference type="ARBA" id="ARBA00001966"/>
    </source>
</evidence>
<dbReference type="PANTHER" id="PTHR30352">
    <property type="entry name" value="PYRUVATE FORMATE-LYASE-ACTIVATING ENZYME"/>
    <property type="match status" value="1"/>
</dbReference>
<evidence type="ECO:0000256" key="4">
    <source>
        <dbReference type="ARBA" id="ARBA00022723"/>
    </source>
</evidence>
<gene>
    <name evidence="8" type="ORF">DEA61_08705</name>
</gene>
<dbReference type="GO" id="GO:0046872">
    <property type="term" value="F:metal ion binding"/>
    <property type="evidence" value="ECO:0007669"/>
    <property type="project" value="UniProtKB-KW"/>
</dbReference>
<keyword evidence="4" id="KW-0479">Metal-binding</keyword>
<protein>
    <submittedName>
        <fullName evidence="8">Anaerobic ribonucleoside-triphosphate reductase activating protein</fullName>
    </submittedName>
</protein>
<dbReference type="NCBIfam" id="TIGR02495">
    <property type="entry name" value="NrdG2"/>
    <property type="match status" value="1"/>
</dbReference>
<keyword evidence="2" id="KW-0004">4Fe-4S</keyword>
<dbReference type="Gene3D" id="3.20.20.70">
    <property type="entry name" value="Aldolase class I"/>
    <property type="match status" value="1"/>
</dbReference>
<comment type="caution">
    <text evidence="8">The sequence shown here is derived from an EMBL/GenBank/DDBJ whole genome shotgun (WGS) entry which is preliminary data.</text>
</comment>
<dbReference type="GO" id="GO:0003824">
    <property type="term" value="F:catalytic activity"/>
    <property type="evidence" value="ECO:0007669"/>
    <property type="project" value="InterPro"/>
</dbReference>
<proteinExistence type="predicted"/>
<name>A0A357VPP1_9THEO</name>
<evidence type="ECO:0000256" key="2">
    <source>
        <dbReference type="ARBA" id="ARBA00022485"/>
    </source>
</evidence>
<evidence type="ECO:0000256" key="5">
    <source>
        <dbReference type="ARBA" id="ARBA00023004"/>
    </source>
</evidence>
<dbReference type="InterPro" id="IPR007197">
    <property type="entry name" value="rSAM"/>
</dbReference>
<dbReference type="InterPro" id="IPR034457">
    <property type="entry name" value="Organic_radical-activating"/>
</dbReference>
<evidence type="ECO:0000259" key="7">
    <source>
        <dbReference type="PROSITE" id="PS51918"/>
    </source>
</evidence>
<dbReference type="SUPFAM" id="SSF102114">
    <property type="entry name" value="Radical SAM enzymes"/>
    <property type="match status" value="1"/>
</dbReference>